<evidence type="ECO:0000256" key="1">
    <source>
        <dbReference type="SAM" id="Phobius"/>
    </source>
</evidence>
<accession>A0AB39BS40</accession>
<evidence type="ECO:0000313" key="2">
    <source>
        <dbReference type="EMBL" id="XDI36300.1"/>
    </source>
</evidence>
<keyword evidence="1" id="KW-1133">Transmembrane helix</keyword>
<gene>
    <name evidence="2" type="ORF">AB3N04_16580</name>
</gene>
<reference evidence="2" key="1">
    <citation type="submission" date="2024-07" db="EMBL/GenBank/DDBJ databases">
        <title>Identification and characteristics of an arsenic-resistant bacterial isolate, which belongs to a novel species.</title>
        <authorList>
            <person name="Juszczyk A."/>
            <person name="Kowalczyk A."/>
            <person name="Was K."/>
            <person name="Kosowicz W."/>
            <person name="Budzyn A."/>
            <person name="Latowski D."/>
        </authorList>
    </citation>
    <scope>NUCLEOTIDE SEQUENCE</scope>
    <source>
        <strain evidence="2">As8PL</strain>
    </source>
</reference>
<name>A0AB39BS40_9BACI</name>
<dbReference type="RefSeq" id="WP_317122218.1">
    <property type="nucleotide sequence ID" value="NZ_CP162551.1"/>
</dbReference>
<keyword evidence="1" id="KW-0472">Membrane</keyword>
<feature type="transmembrane region" description="Helical" evidence="1">
    <location>
        <begin position="7"/>
        <end position="28"/>
    </location>
</feature>
<dbReference type="AlphaFoldDB" id="A0AB39BS40"/>
<sequence length="59" mass="6601">MELFRSFMGIIIFALFALTSFFIGQMLFGLTDGISVLIAIVIGIGAEVIYRRLSNKRND</sequence>
<feature type="transmembrane region" description="Helical" evidence="1">
    <location>
        <begin position="34"/>
        <end position="50"/>
    </location>
</feature>
<keyword evidence="1" id="KW-0812">Transmembrane</keyword>
<proteinExistence type="predicted"/>
<protein>
    <submittedName>
        <fullName evidence="2">Uncharacterized protein</fullName>
    </submittedName>
</protein>
<organism evidence="2">
    <name type="scientific">Alkalihalophilus sp. As8PL</name>
    <dbReference type="NCBI Taxonomy" id="3237103"/>
    <lineage>
        <taxon>Bacteria</taxon>
        <taxon>Bacillati</taxon>
        <taxon>Bacillota</taxon>
        <taxon>Bacilli</taxon>
        <taxon>Bacillales</taxon>
        <taxon>Bacillaceae</taxon>
        <taxon>Alkalihalophilus</taxon>
    </lineage>
</organism>
<dbReference type="EMBL" id="CP162551">
    <property type="protein sequence ID" value="XDI36300.1"/>
    <property type="molecule type" value="Genomic_DNA"/>
</dbReference>